<proteinExistence type="predicted"/>
<dbReference type="EMBL" id="CALBWS010000024">
    <property type="protein sequence ID" value="CAH2716194.1"/>
    <property type="molecule type" value="Genomic_DNA"/>
</dbReference>
<evidence type="ECO:0000313" key="2">
    <source>
        <dbReference type="Proteomes" id="UP000838308"/>
    </source>
</evidence>
<name>A0ABM9EU59_9BACI</name>
<sequence>MHVLKKYEGENIAIGMHGNLMVLIMNHFDKQFGYRFWQELTMPDIYKLTFHNTKLVEVNRIWRNH</sequence>
<gene>
    <name evidence="1" type="ORF">BACCIP111895_03378</name>
</gene>
<dbReference type="Proteomes" id="UP000838308">
    <property type="component" value="Unassembled WGS sequence"/>
</dbReference>
<evidence type="ECO:0008006" key="3">
    <source>
        <dbReference type="Google" id="ProtNLM"/>
    </source>
</evidence>
<accession>A0ABM9EU59</accession>
<keyword evidence="2" id="KW-1185">Reference proteome</keyword>
<organism evidence="1 2">
    <name type="scientific">Neobacillus rhizosphaerae</name>
    <dbReference type="NCBI Taxonomy" id="2880965"/>
    <lineage>
        <taxon>Bacteria</taxon>
        <taxon>Bacillati</taxon>
        <taxon>Bacillota</taxon>
        <taxon>Bacilli</taxon>
        <taxon>Bacillales</taxon>
        <taxon>Bacillaceae</taxon>
        <taxon>Neobacillus</taxon>
    </lineage>
</organism>
<reference evidence="1" key="1">
    <citation type="submission" date="2022-04" db="EMBL/GenBank/DDBJ databases">
        <authorList>
            <person name="Criscuolo A."/>
        </authorList>
    </citation>
    <scope>NUCLEOTIDE SEQUENCE</scope>
    <source>
        <strain evidence="1">CIP111895</strain>
    </source>
</reference>
<comment type="caution">
    <text evidence="1">The sequence shown here is derived from an EMBL/GenBank/DDBJ whole genome shotgun (WGS) entry which is preliminary data.</text>
</comment>
<evidence type="ECO:0000313" key="1">
    <source>
        <dbReference type="EMBL" id="CAH2716194.1"/>
    </source>
</evidence>
<protein>
    <recommendedName>
        <fullName evidence="3">Phosphoglycerate mutase</fullName>
    </recommendedName>
</protein>